<reference evidence="8 9" key="2">
    <citation type="submission" date="2016-08" db="EMBL/GenBank/DDBJ databases">
        <title>Pervasive Adenine N6-methylation of Active Genes in Fungi.</title>
        <authorList>
            <consortium name="DOE Joint Genome Institute"/>
            <person name="Mondo S.J."/>
            <person name="Dannebaum R.O."/>
            <person name="Kuo R.C."/>
            <person name="Labutti K."/>
            <person name="Haridas S."/>
            <person name="Kuo A."/>
            <person name="Salamov A."/>
            <person name="Ahrendt S.R."/>
            <person name="Lipzen A."/>
            <person name="Sullivan W."/>
            <person name="Andreopoulos W.B."/>
            <person name="Clum A."/>
            <person name="Lindquist E."/>
            <person name="Daum C."/>
            <person name="Ramamoorthy G.K."/>
            <person name="Gryganskyi A."/>
            <person name="Culley D."/>
            <person name="Magnuson J.K."/>
            <person name="James T.Y."/>
            <person name="O'Malley M.A."/>
            <person name="Stajich J.E."/>
            <person name="Spatafora J.W."/>
            <person name="Visel A."/>
            <person name="Grigoriev I.V."/>
        </authorList>
    </citation>
    <scope>NUCLEOTIDE SEQUENCE [LARGE SCALE GENOMIC DNA]</scope>
    <source>
        <strain evidence="9">finn</strain>
    </source>
</reference>
<dbReference type="NCBIfam" id="TIGR03061">
    <property type="entry name" value="pip_yhgE_Nterm"/>
    <property type="match status" value="1"/>
</dbReference>
<evidence type="ECO:0000256" key="5">
    <source>
        <dbReference type="SAM" id="Coils"/>
    </source>
</evidence>
<evidence type="ECO:0000313" key="9">
    <source>
        <dbReference type="Proteomes" id="UP000193719"/>
    </source>
</evidence>
<feature type="transmembrane region" description="Helical" evidence="6">
    <location>
        <begin position="611"/>
        <end position="630"/>
    </location>
</feature>
<evidence type="ECO:0000256" key="6">
    <source>
        <dbReference type="SAM" id="Phobius"/>
    </source>
</evidence>
<dbReference type="InterPro" id="IPR051328">
    <property type="entry name" value="T7SS_ABC-Transporter"/>
</dbReference>
<feature type="transmembrane region" description="Helical" evidence="6">
    <location>
        <begin position="548"/>
        <end position="568"/>
    </location>
</feature>
<accession>A0A1Y1VAK3</accession>
<keyword evidence="3 6" id="KW-1133">Transmembrane helix</keyword>
<evidence type="ECO:0000313" key="8">
    <source>
        <dbReference type="EMBL" id="ORX51100.1"/>
    </source>
</evidence>
<keyword evidence="5" id="KW-0175">Coiled coil</keyword>
<feature type="coiled-coil region" evidence="5">
    <location>
        <begin position="293"/>
        <end position="320"/>
    </location>
</feature>
<sequence>MKKIISIFLDDIKRISKRPAAVVILVGLLIIPGIYAWLNIDSNWNPYGNTGKLPIAIVNKDNGTVILGEEINMGNLVVDGLKDNKDMKWIFTNEKDAKHMLEKSEYYGEIVIPENFSTKLITIFDTKKIERPQFDFYVNHKKNPIAPIIVNKAVGAIQNTINQNIINAIIYKVLNTAEDIGLVTKAARTTEELVEKLNKAKSNISDLRAIFKTMEITADLTNNSLNAFKELLPTVDNISGTTQNGIKDMQNALKSFKDLTNDIDETVSSIKDDSKDIANVIDSFDESPLEDNKEIMKDKMNELSEQLKEKSEKIDKIKSILNRVGQNLKLPQLDGIQDKLQKISDSIGDTQKIISNTKQTKNEIKEIKNKLKAIQTEEVEVYSAYRDSIKGDLNSAYTNANQSMDSINELLSGVSKATGKTDKALDSMIKALGNTKDLTDNMDNVFSKLQDEIDKIVDSLSGEKESEMYDKFVNLIENDPVEVANFLSTPVKTNEIDLYDINTYGSKMAPFYTILACWVGCTLLISIVKTDIDNTTIGTEKLRNYQKFLGRFLLFGSMAVTQGLIIGIGDILLKVQVINIPLFIITIMMSSFVFMLFVYSVTVSFGKVGEAFSIVVMVLQVAGSGGTFPIELLPRAFAVLQPIMPFYPAMNILREAIGGLYKNNYIYYMMMLLSHTIIPLLLGLLFRNPLIHLKEKLDRELEKTDIII</sequence>
<dbReference type="GO" id="GO:0140359">
    <property type="term" value="F:ABC-type transporter activity"/>
    <property type="evidence" value="ECO:0007669"/>
    <property type="project" value="InterPro"/>
</dbReference>
<feature type="transmembrane region" description="Helical" evidence="6">
    <location>
        <begin position="509"/>
        <end position="528"/>
    </location>
</feature>
<evidence type="ECO:0000256" key="2">
    <source>
        <dbReference type="ARBA" id="ARBA00022692"/>
    </source>
</evidence>
<comment type="subcellular location">
    <subcellularLocation>
        <location evidence="1">Membrane</location>
        <topology evidence="1">Multi-pass membrane protein</topology>
    </subcellularLocation>
</comment>
<dbReference type="AlphaFoldDB" id="A0A1Y1VAK3"/>
<protein>
    <recommendedName>
        <fullName evidence="7">ABC-2 type transporter transmembrane domain-containing protein</fullName>
    </recommendedName>
</protein>
<dbReference type="PANTHER" id="PTHR43077">
    <property type="entry name" value="TRANSPORT PERMEASE YVFS-RELATED"/>
    <property type="match status" value="1"/>
</dbReference>
<evidence type="ECO:0000259" key="7">
    <source>
        <dbReference type="Pfam" id="PF12698"/>
    </source>
</evidence>
<dbReference type="Pfam" id="PF12698">
    <property type="entry name" value="ABC2_membrane_3"/>
    <property type="match status" value="2"/>
</dbReference>
<feature type="domain" description="ABC-2 type transporter transmembrane" evidence="7">
    <location>
        <begin position="361"/>
        <end position="685"/>
    </location>
</feature>
<dbReference type="STRING" id="1754191.A0A1Y1VAK3"/>
<dbReference type="Proteomes" id="UP000193719">
    <property type="component" value="Unassembled WGS sequence"/>
</dbReference>
<feature type="transmembrane region" description="Helical" evidence="6">
    <location>
        <begin position="580"/>
        <end position="599"/>
    </location>
</feature>
<dbReference type="InterPro" id="IPR017500">
    <property type="entry name" value="Phage_infect_YhgE_N"/>
</dbReference>
<evidence type="ECO:0000256" key="4">
    <source>
        <dbReference type="ARBA" id="ARBA00023136"/>
    </source>
</evidence>
<gene>
    <name evidence="8" type="ORF">BCR36DRAFT_583160</name>
</gene>
<keyword evidence="2 6" id="KW-0812">Transmembrane</keyword>
<evidence type="ECO:0000256" key="3">
    <source>
        <dbReference type="ARBA" id="ARBA00022989"/>
    </source>
</evidence>
<reference evidence="8 9" key="1">
    <citation type="submission" date="2016-08" db="EMBL/GenBank/DDBJ databases">
        <title>Genomes of anaerobic fungi encode conserved fungal cellulosomes for biomass hydrolysis.</title>
        <authorList>
            <consortium name="DOE Joint Genome Institute"/>
            <person name="Haitjema C.H."/>
            <person name="Gilmore S.P."/>
            <person name="Henske J.K."/>
            <person name="Solomon K.V."/>
            <person name="De Groot R."/>
            <person name="Kuo A."/>
            <person name="Mondo S.J."/>
            <person name="Salamov A.A."/>
            <person name="Labutti K."/>
            <person name="Zhao Z."/>
            <person name="Chiniquy J."/>
            <person name="Barry K."/>
            <person name="Brewer H.M."/>
            <person name="Purvine S.O."/>
            <person name="Wright A.T."/>
            <person name="Boxma B."/>
            <person name="Van Alen T."/>
            <person name="Hackstein J.H."/>
            <person name="Baker S.E."/>
            <person name="Grigoriev I.V."/>
            <person name="O'Malley M.A."/>
        </authorList>
    </citation>
    <scope>NUCLEOTIDE SEQUENCE [LARGE SCALE GENOMIC DNA]</scope>
    <source>
        <strain evidence="9">finn</strain>
    </source>
</reference>
<dbReference type="OrthoDB" id="2136214at2759"/>
<dbReference type="GO" id="GO:0016020">
    <property type="term" value="C:membrane"/>
    <property type="evidence" value="ECO:0007669"/>
    <property type="project" value="UniProtKB-SubCell"/>
</dbReference>
<keyword evidence="4 6" id="KW-0472">Membrane</keyword>
<dbReference type="EMBL" id="MCFH01000019">
    <property type="protein sequence ID" value="ORX51100.1"/>
    <property type="molecule type" value="Genomic_DNA"/>
</dbReference>
<name>A0A1Y1VAK3_9FUNG</name>
<feature type="transmembrane region" description="Helical" evidence="6">
    <location>
        <begin position="20"/>
        <end position="38"/>
    </location>
</feature>
<dbReference type="PANTHER" id="PTHR43077:SF10">
    <property type="entry name" value="TRANSPORT PERMEASE PROTEIN"/>
    <property type="match status" value="1"/>
</dbReference>
<evidence type="ECO:0000256" key="1">
    <source>
        <dbReference type="ARBA" id="ARBA00004141"/>
    </source>
</evidence>
<feature type="transmembrane region" description="Helical" evidence="6">
    <location>
        <begin position="665"/>
        <end position="686"/>
    </location>
</feature>
<proteinExistence type="predicted"/>
<organism evidence="8 9">
    <name type="scientific">Piromyces finnis</name>
    <dbReference type="NCBI Taxonomy" id="1754191"/>
    <lineage>
        <taxon>Eukaryota</taxon>
        <taxon>Fungi</taxon>
        <taxon>Fungi incertae sedis</taxon>
        <taxon>Chytridiomycota</taxon>
        <taxon>Chytridiomycota incertae sedis</taxon>
        <taxon>Neocallimastigomycetes</taxon>
        <taxon>Neocallimastigales</taxon>
        <taxon>Neocallimastigaceae</taxon>
        <taxon>Piromyces</taxon>
    </lineage>
</organism>
<feature type="domain" description="ABC-2 type transporter transmembrane" evidence="7">
    <location>
        <begin position="23"/>
        <end position="170"/>
    </location>
</feature>
<dbReference type="NCBIfam" id="TIGR03062">
    <property type="entry name" value="pip_yhgE_Cterm"/>
    <property type="match status" value="1"/>
</dbReference>
<comment type="caution">
    <text evidence="8">The sequence shown here is derived from an EMBL/GenBank/DDBJ whole genome shotgun (WGS) entry which is preliminary data.</text>
</comment>
<keyword evidence="9" id="KW-1185">Reference proteome</keyword>
<dbReference type="Gene3D" id="3.40.1710.10">
    <property type="entry name" value="abc type-2 transporter like domain"/>
    <property type="match status" value="1"/>
</dbReference>
<dbReference type="SUPFAM" id="SSF58104">
    <property type="entry name" value="Methyl-accepting chemotaxis protein (MCP) signaling domain"/>
    <property type="match status" value="1"/>
</dbReference>
<dbReference type="InterPro" id="IPR013525">
    <property type="entry name" value="ABC2_TM"/>
</dbReference>
<dbReference type="InterPro" id="IPR017501">
    <property type="entry name" value="Phage_infect_YhgE_C"/>
</dbReference>